<dbReference type="Proteomes" id="UP001448207">
    <property type="component" value="Unassembled WGS sequence"/>
</dbReference>
<protein>
    <recommendedName>
        <fullName evidence="3">Fungal-type protein kinase domain-containing protein</fullName>
    </recommendedName>
</protein>
<sequence length="205" mass="23761">MLIGQMENEEPQLGLMDQDENSQLVKKVGKTYEQRRFIFQEDCSTYHIEPDTKVAKRRLCDQAFLINCSSQGLGKNPIEHKYLEVRYIEIGREKYLMTLSHIESTSMAIKRVITAFSAHFTGYHSCSLWYNIREGIRSFILSEGSIDWDKCMSLFLKCLESFGIEHYGDYDALEINQNLGIVKEIYMRAQSVDLQGMVELSQSPF</sequence>
<dbReference type="EMBL" id="JBCLYO010000050">
    <property type="protein sequence ID" value="KAL0073837.1"/>
    <property type="molecule type" value="Genomic_DNA"/>
</dbReference>
<evidence type="ECO:0000313" key="1">
    <source>
        <dbReference type="EMBL" id="KAL0073837.1"/>
    </source>
</evidence>
<name>A0ABR3AHR2_PHYBL</name>
<accession>A0ABR3AHR2</accession>
<keyword evidence="2" id="KW-1185">Reference proteome</keyword>
<gene>
    <name evidence="1" type="ORF">J3Q64DRAFT_1704738</name>
</gene>
<proteinExistence type="predicted"/>
<evidence type="ECO:0008006" key="3">
    <source>
        <dbReference type="Google" id="ProtNLM"/>
    </source>
</evidence>
<comment type="caution">
    <text evidence="1">The sequence shown here is derived from an EMBL/GenBank/DDBJ whole genome shotgun (WGS) entry which is preliminary data.</text>
</comment>
<organism evidence="1 2">
    <name type="scientific">Phycomyces blakesleeanus</name>
    <dbReference type="NCBI Taxonomy" id="4837"/>
    <lineage>
        <taxon>Eukaryota</taxon>
        <taxon>Fungi</taxon>
        <taxon>Fungi incertae sedis</taxon>
        <taxon>Mucoromycota</taxon>
        <taxon>Mucoromycotina</taxon>
        <taxon>Mucoromycetes</taxon>
        <taxon>Mucorales</taxon>
        <taxon>Phycomycetaceae</taxon>
        <taxon>Phycomyces</taxon>
    </lineage>
</organism>
<evidence type="ECO:0000313" key="2">
    <source>
        <dbReference type="Proteomes" id="UP001448207"/>
    </source>
</evidence>
<reference evidence="1 2" key="1">
    <citation type="submission" date="2024-04" db="EMBL/GenBank/DDBJ databases">
        <title>Symmetric and asymmetric DNA N6-adenine methylation regulates different biological responses in Mucorales.</title>
        <authorList>
            <consortium name="Lawrence Berkeley National Laboratory"/>
            <person name="Lax C."/>
            <person name="Mondo S.J."/>
            <person name="Osorio-Concepcion M."/>
            <person name="Muszewska A."/>
            <person name="Corrochano-Luque M."/>
            <person name="Gutierrez G."/>
            <person name="Riley R."/>
            <person name="Lipzen A."/>
            <person name="Guo J."/>
            <person name="Hundley H."/>
            <person name="Amirebrahimi M."/>
            <person name="Ng V."/>
            <person name="Lorenzo-Gutierrez D."/>
            <person name="Binder U."/>
            <person name="Yang J."/>
            <person name="Song Y."/>
            <person name="Canovas D."/>
            <person name="Navarro E."/>
            <person name="Freitag M."/>
            <person name="Gabaldon T."/>
            <person name="Grigoriev I.V."/>
            <person name="Corrochano L.M."/>
            <person name="Nicolas F.E."/>
            <person name="Garre V."/>
        </authorList>
    </citation>
    <scope>NUCLEOTIDE SEQUENCE [LARGE SCALE GENOMIC DNA]</scope>
    <source>
        <strain evidence="1 2">L51</strain>
    </source>
</reference>